<dbReference type="RefSeq" id="WP_090975110.1">
    <property type="nucleotide sequence ID" value="NZ_FOLL01000029.1"/>
</dbReference>
<evidence type="ECO:0000313" key="2">
    <source>
        <dbReference type="Proteomes" id="UP000199577"/>
    </source>
</evidence>
<dbReference type="OrthoDB" id="699667at2"/>
<dbReference type="STRING" id="623281.SAMN05421747_12914"/>
<name>A0A1I1M5E2_9SPHI</name>
<gene>
    <name evidence="1" type="ORF">SAMN05421747_12914</name>
</gene>
<accession>A0A1I1M5E2</accession>
<sequence length="268" mass="30527">MKKIIHKLLLLSLLIGGLQSCQKWEYTPRHTNFGEVYFVADQAASYQAGLLKVKYNGHPIELQGGTGRIRVPEGEGKFEFYDESTGEVLGEKTVNIVLGSPERYSLFQPTEEDPIAFINPDGEIDEEAAPDGFMKIKIANYAKKLIPFEKTDVIVNFRYTQGRQYVYVPVDTIEAVGQTLDTATYRLVRLGERLSNYQPGYFISFKEHGTDNKVNNAGGTMYYSHVAIVPDEVKKVTTRYLTPIEYVTNNLYINHEDIYYYVDPQSVY</sequence>
<organism evidence="1 2">
    <name type="scientific">Parapedobacter composti</name>
    <dbReference type="NCBI Taxonomy" id="623281"/>
    <lineage>
        <taxon>Bacteria</taxon>
        <taxon>Pseudomonadati</taxon>
        <taxon>Bacteroidota</taxon>
        <taxon>Sphingobacteriia</taxon>
        <taxon>Sphingobacteriales</taxon>
        <taxon>Sphingobacteriaceae</taxon>
        <taxon>Parapedobacter</taxon>
    </lineage>
</organism>
<dbReference type="PROSITE" id="PS51257">
    <property type="entry name" value="PROKAR_LIPOPROTEIN"/>
    <property type="match status" value="1"/>
</dbReference>
<dbReference type="AlphaFoldDB" id="A0A1I1M5E2"/>
<reference evidence="1 2" key="1">
    <citation type="submission" date="2016-10" db="EMBL/GenBank/DDBJ databases">
        <authorList>
            <person name="de Groot N.N."/>
        </authorList>
    </citation>
    <scope>NUCLEOTIDE SEQUENCE [LARGE SCALE GENOMIC DNA]</scope>
    <source>
        <strain evidence="1 2">DSM 22900</strain>
    </source>
</reference>
<keyword evidence="2" id="KW-1185">Reference proteome</keyword>
<evidence type="ECO:0000313" key="1">
    <source>
        <dbReference type="EMBL" id="SFC80594.1"/>
    </source>
</evidence>
<protein>
    <submittedName>
        <fullName evidence="1">Uncharacterized protein</fullName>
    </submittedName>
</protein>
<dbReference type="EMBL" id="FOLL01000029">
    <property type="protein sequence ID" value="SFC80594.1"/>
    <property type="molecule type" value="Genomic_DNA"/>
</dbReference>
<dbReference type="Proteomes" id="UP000199577">
    <property type="component" value="Unassembled WGS sequence"/>
</dbReference>
<proteinExistence type="predicted"/>